<organism evidence="6 7">
    <name type="scientific">Sphenodon punctatus</name>
    <name type="common">Tuatara</name>
    <name type="synonym">Hatteria punctata</name>
    <dbReference type="NCBI Taxonomy" id="8508"/>
    <lineage>
        <taxon>Eukaryota</taxon>
        <taxon>Metazoa</taxon>
        <taxon>Chordata</taxon>
        <taxon>Craniata</taxon>
        <taxon>Vertebrata</taxon>
        <taxon>Euteleostomi</taxon>
        <taxon>Lepidosauria</taxon>
        <taxon>Sphenodontia</taxon>
        <taxon>Sphenodontidae</taxon>
        <taxon>Sphenodon</taxon>
    </lineage>
</organism>
<keyword evidence="7" id="KW-1185">Reference proteome</keyword>
<protein>
    <submittedName>
        <fullName evidence="6">Uncharacterized protein</fullName>
    </submittedName>
</protein>
<evidence type="ECO:0000256" key="5">
    <source>
        <dbReference type="SAM" id="Coils"/>
    </source>
</evidence>
<dbReference type="AlphaFoldDB" id="A0A8D0G5X2"/>
<accession>A0A8D0G5X2</accession>
<dbReference type="Proteomes" id="UP000694392">
    <property type="component" value="Unplaced"/>
</dbReference>
<keyword evidence="2" id="KW-0597">Phosphoprotein</keyword>
<reference evidence="6" key="2">
    <citation type="submission" date="2025-09" db="UniProtKB">
        <authorList>
            <consortium name="Ensembl"/>
        </authorList>
    </citation>
    <scope>IDENTIFICATION</scope>
</reference>
<feature type="coiled-coil region" evidence="5">
    <location>
        <begin position="1"/>
        <end position="51"/>
    </location>
</feature>
<reference evidence="6" key="1">
    <citation type="submission" date="2025-08" db="UniProtKB">
        <authorList>
            <consortium name="Ensembl"/>
        </authorList>
    </citation>
    <scope>IDENTIFICATION</scope>
</reference>
<evidence type="ECO:0000313" key="7">
    <source>
        <dbReference type="Proteomes" id="UP000694392"/>
    </source>
</evidence>
<keyword evidence="3" id="KW-0677">Repeat</keyword>
<sequence>MERKEQLLKNIEDIEERADKEGLKESTFQALQQRSRIFNQLEDELNSHQHELQWLM</sequence>
<dbReference type="PANTHER" id="PTHR14514">
    <property type="entry name" value="PKA ANCHORING PROTEIN"/>
    <property type="match status" value="1"/>
</dbReference>
<keyword evidence="4" id="KW-0472">Membrane</keyword>
<evidence type="ECO:0000256" key="3">
    <source>
        <dbReference type="ARBA" id="ARBA00022737"/>
    </source>
</evidence>
<comment type="subcellular location">
    <subcellularLocation>
        <location evidence="1">Endomembrane system</location>
    </subcellularLocation>
</comment>
<evidence type="ECO:0000256" key="1">
    <source>
        <dbReference type="ARBA" id="ARBA00004308"/>
    </source>
</evidence>
<name>A0A8D0G5X2_SPHPU</name>
<dbReference type="Ensembl" id="ENSSPUT00000001340.1">
    <property type="protein sequence ID" value="ENSSPUP00000001265.1"/>
    <property type="gene ID" value="ENSSPUG00000001016.1"/>
</dbReference>
<proteinExistence type="predicted"/>
<dbReference type="PANTHER" id="PTHR14514:SF3">
    <property type="entry name" value="NESPRIN-1"/>
    <property type="match status" value="1"/>
</dbReference>
<evidence type="ECO:0000313" key="6">
    <source>
        <dbReference type="Ensembl" id="ENSSPUP00000001265.1"/>
    </source>
</evidence>
<keyword evidence="5" id="KW-0175">Coiled coil</keyword>
<evidence type="ECO:0000256" key="4">
    <source>
        <dbReference type="ARBA" id="ARBA00023136"/>
    </source>
</evidence>
<evidence type="ECO:0000256" key="2">
    <source>
        <dbReference type="ARBA" id="ARBA00022553"/>
    </source>
</evidence>